<dbReference type="RefSeq" id="WP_126414338.1">
    <property type="nucleotide sequence ID" value="NZ_JASPER010000030.1"/>
</dbReference>
<evidence type="ECO:0000256" key="1">
    <source>
        <dbReference type="SAM" id="MobiDB-lite"/>
    </source>
</evidence>
<gene>
    <name evidence="2" type="ORF">NCTC10951_01843</name>
</gene>
<name>A0A3S4VXP2_ACTVI</name>
<feature type="region of interest" description="Disordered" evidence="1">
    <location>
        <begin position="238"/>
        <end position="263"/>
    </location>
</feature>
<sequence>MSTGGDIDVTIPGSESSVDDAARWLEGLRDNASSAANLFAKNGSGTGVGGEVGLAVGTYSTTLCDAVKNVHDRAEKVADVIRSFADQLSWRKNDMKEHLETASGDGLQVDGNIIRYPAQVSSPGKFPRKGSKKARDDWFAADEAYDNYLAKVRDFEKIKGRVEATFNALNDWIVNNLVTAKKDALKDPYSGAIKTFVENTIGVATREGGYLENVYSSSADSLREAAYAWAYNRAADKSHSPSVKTRSRPPSKKAIENKLNKPKPTAMRRTADGLEAVGDGVRKFAGKAVAFGGPALDLATGAPLAKVAATTAAGIVTVALLPEAATVGGVIVVAGVATLAAEGVGWLYDNAISLEHREIINHPWEETKKEVGKGVDAVGNWAEDTGKYLEDKASDAWNSASAWTWDKLGV</sequence>
<dbReference type="KEGG" id="avc:NCTC10951_01843"/>
<evidence type="ECO:0000313" key="2">
    <source>
        <dbReference type="EMBL" id="VEI16755.1"/>
    </source>
</evidence>
<organism evidence="2 3">
    <name type="scientific">Actinomyces viscosus</name>
    <dbReference type="NCBI Taxonomy" id="1656"/>
    <lineage>
        <taxon>Bacteria</taxon>
        <taxon>Bacillati</taxon>
        <taxon>Actinomycetota</taxon>
        <taxon>Actinomycetes</taxon>
        <taxon>Actinomycetales</taxon>
        <taxon>Actinomycetaceae</taxon>
        <taxon>Actinomyces</taxon>
    </lineage>
</organism>
<proteinExistence type="predicted"/>
<dbReference type="OrthoDB" id="3260842at2"/>
<accession>A0A3S4VXP2</accession>
<protein>
    <submittedName>
        <fullName evidence="2">Uncharacterized protein</fullName>
    </submittedName>
</protein>
<dbReference type="EMBL" id="LR134477">
    <property type="protein sequence ID" value="VEI16755.1"/>
    <property type="molecule type" value="Genomic_DNA"/>
</dbReference>
<reference evidence="2 3" key="1">
    <citation type="submission" date="2018-12" db="EMBL/GenBank/DDBJ databases">
        <authorList>
            <consortium name="Pathogen Informatics"/>
        </authorList>
    </citation>
    <scope>NUCLEOTIDE SEQUENCE [LARGE SCALE GENOMIC DNA]</scope>
    <source>
        <strain evidence="2 3">NCTC10951</strain>
    </source>
</reference>
<dbReference type="Proteomes" id="UP000268658">
    <property type="component" value="Chromosome"/>
</dbReference>
<dbReference type="AlphaFoldDB" id="A0A3S4VXP2"/>
<evidence type="ECO:0000313" key="3">
    <source>
        <dbReference type="Proteomes" id="UP000268658"/>
    </source>
</evidence>